<gene>
    <name evidence="1" type="ORF">BofuT4_uP001490.1</name>
</gene>
<dbReference type="InParanoid" id="G2YM54"/>
<sequence length="53" mass="5925">MPRYLAEWIITFTNSTGKHTYASGLSYQARSSAEKAYGSSTPDLEAQIVKRKL</sequence>
<name>G2YM54_BOTF4</name>
<protein>
    <submittedName>
        <fullName evidence="1">Uncharacterized protein</fullName>
    </submittedName>
</protein>
<dbReference type="AlphaFoldDB" id="G2YM54"/>
<dbReference type="HOGENOM" id="CLU_3068429_0_0_1"/>
<evidence type="ECO:0000313" key="1">
    <source>
        <dbReference type="EMBL" id="CCD52702.1"/>
    </source>
</evidence>
<dbReference type="EMBL" id="FQ790344">
    <property type="protein sequence ID" value="CCD52702.1"/>
    <property type="molecule type" value="Genomic_DNA"/>
</dbReference>
<organism evidence="1 2">
    <name type="scientific">Botryotinia fuckeliana (strain T4)</name>
    <name type="common">Noble rot fungus</name>
    <name type="synonym">Botrytis cinerea</name>
    <dbReference type="NCBI Taxonomy" id="999810"/>
    <lineage>
        <taxon>Eukaryota</taxon>
        <taxon>Fungi</taxon>
        <taxon>Dikarya</taxon>
        <taxon>Ascomycota</taxon>
        <taxon>Pezizomycotina</taxon>
        <taxon>Leotiomycetes</taxon>
        <taxon>Helotiales</taxon>
        <taxon>Sclerotiniaceae</taxon>
        <taxon>Botrytis</taxon>
    </lineage>
</organism>
<reference evidence="2" key="1">
    <citation type="journal article" date="2011" name="PLoS Genet.">
        <title>Genomic analysis of the necrotrophic fungal pathogens Sclerotinia sclerotiorum and Botrytis cinerea.</title>
        <authorList>
            <person name="Amselem J."/>
            <person name="Cuomo C.A."/>
            <person name="van Kan J.A."/>
            <person name="Viaud M."/>
            <person name="Benito E.P."/>
            <person name="Couloux A."/>
            <person name="Coutinho P.M."/>
            <person name="de Vries R.P."/>
            <person name="Dyer P.S."/>
            <person name="Fillinger S."/>
            <person name="Fournier E."/>
            <person name="Gout L."/>
            <person name="Hahn M."/>
            <person name="Kohn L."/>
            <person name="Lapalu N."/>
            <person name="Plummer K.M."/>
            <person name="Pradier J.M."/>
            <person name="Quevillon E."/>
            <person name="Sharon A."/>
            <person name="Simon A."/>
            <person name="ten Have A."/>
            <person name="Tudzynski B."/>
            <person name="Tudzynski P."/>
            <person name="Wincker P."/>
            <person name="Andrew M."/>
            <person name="Anthouard V."/>
            <person name="Beever R.E."/>
            <person name="Beffa R."/>
            <person name="Benoit I."/>
            <person name="Bouzid O."/>
            <person name="Brault B."/>
            <person name="Chen Z."/>
            <person name="Choquer M."/>
            <person name="Collemare J."/>
            <person name="Cotton P."/>
            <person name="Danchin E.G."/>
            <person name="Da Silva C."/>
            <person name="Gautier A."/>
            <person name="Giraud C."/>
            <person name="Giraud T."/>
            <person name="Gonzalez C."/>
            <person name="Grossetete S."/>
            <person name="Guldener U."/>
            <person name="Henrissat B."/>
            <person name="Howlett B.J."/>
            <person name="Kodira C."/>
            <person name="Kretschmer M."/>
            <person name="Lappartient A."/>
            <person name="Leroch M."/>
            <person name="Levis C."/>
            <person name="Mauceli E."/>
            <person name="Neuveglise C."/>
            <person name="Oeser B."/>
            <person name="Pearson M."/>
            <person name="Poulain J."/>
            <person name="Poussereau N."/>
            <person name="Quesneville H."/>
            <person name="Rascle C."/>
            <person name="Schumacher J."/>
            <person name="Segurens B."/>
            <person name="Sexton A."/>
            <person name="Silva E."/>
            <person name="Sirven C."/>
            <person name="Soanes D.M."/>
            <person name="Talbot N.J."/>
            <person name="Templeton M."/>
            <person name="Yandava C."/>
            <person name="Yarden O."/>
            <person name="Zeng Q."/>
            <person name="Rollins J.A."/>
            <person name="Lebrun M.H."/>
            <person name="Dickman M."/>
        </authorList>
    </citation>
    <scope>NUCLEOTIDE SEQUENCE [LARGE SCALE GENOMIC DNA]</scope>
    <source>
        <strain evidence="2">T4</strain>
    </source>
</reference>
<proteinExistence type="predicted"/>
<dbReference type="Proteomes" id="UP000008177">
    <property type="component" value="Unplaced contigs"/>
</dbReference>
<accession>G2YM54</accession>
<evidence type="ECO:0000313" key="2">
    <source>
        <dbReference type="Proteomes" id="UP000008177"/>
    </source>
</evidence>